<dbReference type="Pfam" id="PF07681">
    <property type="entry name" value="DoxX"/>
    <property type="match status" value="1"/>
</dbReference>
<dbReference type="OrthoDB" id="121353at2"/>
<feature type="transmembrane region" description="Helical" evidence="7">
    <location>
        <begin position="59"/>
        <end position="77"/>
    </location>
</feature>
<evidence type="ECO:0000256" key="4">
    <source>
        <dbReference type="ARBA" id="ARBA00022692"/>
    </source>
</evidence>
<dbReference type="KEGG" id="talb:FTW19_14700"/>
<feature type="transmembrane region" description="Helical" evidence="7">
    <location>
        <begin position="12"/>
        <end position="29"/>
    </location>
</feature>
<keyword evidence="9" id="KW-1185">Reference proteome</keyword>
<dbReference type="RefSeq" id="WP_147648331.1">
    <property type="nucleotide sequence ID" value="NZ_CP042806.1"/>
</dbReference>
<protein>
    <submittedName>
        <fullName evidence="8">DoxX family membrane protein</fullName>
    </submittedName>
</protein>
<keyword evidence="4 7" id="KW-0812">Transmembrane</keyword>
<evidence type="ECO:0000256" key="5">
    <source>
        <dbReference type="ARBA" id="ARBA00022989"/>
    </source>
</evidence>
<dbReference type="EMBL" id="CP042806">
    <property type="protein sequence ID" value="QEE29133.1"/>
    <property type="molecule type" value="Genomic_DNA"/>
</dbReference>
<evidence type="ECO:0000256" key="6">
    <source>
        <dbReference type="ARBA" id="ARBA00023136"/>
    </source>
</evidence>
<keyword evidence="5 7" id="KW-1133">Transmembrane helix</keyword>
<sequence length="138" mass="14727">MSKWLDGLQPTAALLLRLTLGIGLMYWGWGKVIPSHGAPALSAMNHHAAFVHSLGMPYWLGYVSAITEFVGGLCLILGLLTRFWAILAAINMGFAIGLVTIHKGFAGSQYALSCLVIALMLATYGPGVMATDHRIGLD</sequence>
<accession>A0A5B9EAF4</accession>
<dbReference type="GO" id="GO:0005886">
    <property type="term" value="C:plasma membrane"/>
    <property type="evidence" value="ECO:0007669"/>
    <property type="project" value="UniProtKB-SubCell"/>
</dbReference>
<keyword evidence="6 7" id="KW-0472">Membrane</keyword>
<gene>
    <name evidence="8" type="ORF">FTW19_14700</name>
</gene>
<dbReference type="Proteomes" id="UP000321820">
    <property type="component" value="Chromosome"/>
</dbReference>
<keyword evidence="3" id="KW-1003">Cell membrane</keyword>
<dbReference type="PANTHER" id="PTHR33452:SF1">
    <property type="entry name" value="INNER MEMBRANE PROTEIN YPHA-RELATED"/>
    <property type="match status" value="1"/>
</dbReference>
<comment type="subcellular location">
    <subcellularLocation>
        <location evidence="1">Cell membrane</location>
        <topology evidence="1">Multi-pass membrane protein</topology>
    </subcellularLocation>
</comment>
<feature type="transmembrane region" description="Helical" evidence="7">
    <location>
        <begin position="84"/>
        <end position="104"/>
    </location>
</feature>
<name>A0A5B9EAF4_9BACT</name>
<evidence type="ECO:0000256" key="7">
    <source>
        <dbReference type="SAM" id="Phobius"/>
    </source>
</evidence>
<proteinExistence type="inferred from homology"/>
<evidence type="ECO:0000256" key="2">
    <source>
        <dbReference type="ARBA" id="ARBA00006679"/>
    </source>
</evidence>
<dbReference type="InterPro" id="IPR051907">
    <property type="entry name" value="DoxX-like_oxidoreductase"/>
</dbReference>
<evidence type="ECO:0000256" key="3">
    <source>
        <dbReference type="ARBA" id="ARBA00022475"/>
    </source>
</evidence>
<dbReference type="InterPro" id="IPR032808">
    <property type="entry name" value="DoxX"/>
</dbReference>
<dbReference type="PANTHER" id="PTHR33452">
    <property type="entry name" value="OXIDOREDUCTASE CATD-RELATED"/>
    <property type="match status" value="1"/>
</dbReference>
<evidence type="ECO:0000313" key="8">
    <source>
        <dbReference type="EMBL" id="QEE29133.1"/>
    </source>
</evidence>
<dbReference type="AlphaFoldDB" id="A0A5B9EAF4"/>
<feature type="transmembrane region" description="Helical" evidence="7">
    <location>
        <begin position="110"/>
        <end position="130"/>
    </location>
</feature>
<organism evidence="8 9">
    <name type="scientific">Terriglobus albidus</name>
    <dbReference type="NCBI Taxonomy" id="1592106"/>
    <lineage>
        <taxon>Bacteria</taxon>
        <taxon>Pseudomonadati</taxon>
        <taxon>Acidobacteriota</taxon>
        <taxon>Terriglobia</taxon>
        <taxon>Terriglobales</taxon>
        <taxon>Acidobacteriaceae</taxon>
        <taxon>Terriglobus</taxon>
    </lineage>
</organism>
<reference evidence="8 9" key="1">
    <citation type="submission" date="2019-08" db="EMBL/GenBank/DDBJ databases">
        <title>Complete genome sequence of Terriglobus albidus strain ORNL.</title>
        <authorList>
            <person name="Podar M."/>
        </authorList>
    </citation>
    <scope>NUCLEOTIDE SEQUENCE [LARGE SCALE GENOMIC DNA]</scope>
    <source>
        <strain evidence="8 9">ORNL</strain>
    </source>
</reference>
<comment type="similarity">
    <text evidence="2">Belongs to the DoxX family.</text>
</comment>
<evidence type="ECO:0000256" key="1">
    <source>
        <dbReference type="ARBA" id="ARBA00004651"/>
    </source>
</evidence>
<evidence type="ECO:0000313" key="9">
    <source>
        <dbReference type="Proteomes" id="UP000321820"/>
    </source>
</evidence>